<keyword evidence="1" id="KW-1133">Transmembrane helix</keyword>
<comment type="caution">
    <text evidence="2">The sequence shown here is derived from an EMBL/GenBank/DDBJ whole genome shotgun (WGS) entry which is preliminary data.</text>
</comment>
<proteinExistence type="predicted"/>
<dbReference type="AlphaFoldDB" id="A0A0F9U0R8"/>
<name>A0A0F9U0R8_9ZZZZ</name>
<sequence>MVVTEDVKERFQGRELWHTINMSIIFVTYSIMFVVLLVLPKLLGWFFLGIAIAGPTYFAISQRFIYDIQLKLKGSKIIGGWVEHSHGQGERFTPIIKEIHPIDRLSDDDIIAVDEFIKFITAKGAEKILPKIGNVKTLTYKEQIDLDEAELKEFKQEYIGYKKSKENIKPNET</sequence>
<reference evidence="2" key="1">
    <citation type="journal article" date="2015" name="Nature">
        <title>Complex archaea that bridge the gap between prokaryotes and eukaryotes.</title>
        <authorList>
            <person name="Spang A."/>
            <person name="Saw J.H."/>
            <person name="Jorgensen S.L."/>
            <person name="Zaremba-Niedzwiedzka K."/>
            <person name="Martijn J."/>
            <person name="Lind A.E."/>
            <person name="van Eijk R."/>
            <person name="Schleper C."/>
            <person name="Guy L."/>
            <person name="Ettema T.J."/>
        </authorList>
    </citation>
    <scope>NUCLEOTIDE SEQUENCE</scope>
</reference>
<dbReference type="EMBL" id="LAZR01001287">
    <property type="protein sequence ID" value="KKN47253.1"/>
    <property type="molecule type" value="Genomic_DNA"/>
</dbReference>
<keyword evidence="1" id="KW-0472">Membrane</keyword>
<feature type="transmembrane region" description="Helical" evidence="1">
    <location>
        <begin position="45"/>
        <end position="66"/>
    </location>
</feature>
<feature type="transmembrane region" description="Helical" evidence="1">
    <location>
        <begin position="20"/>
        <end position="39"/>
    </location>
</feature>
<accession>A0A0F9U0R8</accession>
<keyword evidence="1" id="KW-0812">Transmembrane</keyword>
<protein>
    <submittedName>
        <fullName evidence="2">Uncharacterized protein</fullName>
    </submittedName>
</protein>
<evidence type="ECO:0000256" key="1">
    <source>
        <dbReference type="SAM" id="Phobius"/>
    </source>
</evidence>
<organism evidence="2">
    <name type="scientific">marine sediment metagenome</name>
    <dbReference type="NCBI Taxonomy" id="412755"/>
    <lineage>
        <taxon>unclassified sequences</taxon>
        <taxon>metagenomes</taxon>
        <taxon>ecological metagenomes</taxon>
    </lineage>
</organism>
<evidence type="ECO:0000313" key="2">
    <source>
        <dbReference type="EMBL" id="KKN47253.1"/>
    </source>
</evidence>
<gene>
    <name evidence="2" type="ORF">LCGC14_0664740</name>
</gene>